<organism evidence="1 2">
    <name type="scientific">Shinella yambaruensis</name>
    <dbReference type="NCBI Taxonomy" id="415996"/>
    <lineage>
        <taxon>Bacteria</taxon>
        <taxon>Pseudomonadati</taxon>
        <taxon>Pseudomonadota</taxon>
        <taxon>Alphaproteobacteria</taxon>
        <taxon>Hyphomicrobiales</taxon>
        <taxon>Rhizobiaceae</taxon>
        <taxon>Shinella</taxon>
    </lineage>
</organism>
<dbReference type="EMBL" id="BSOP01000031">
    <property type="protein sequence ID" value="GLR52712.1"/>
    <property type="molecule type" value="Genomic_DNA"/>
</dbReference>
<proteinExistence type="predicted"/>
<gene>
    <name evidence="1" type="ORF">GCM10007923_39260</name>
</gene>
<dbReference type="Proteomes" id="UP001156702">
    <property type="component" value="Unassembled WGS sequence"/>
</dbReference>
<reference evidence="2" key="1">
    <citation type="journal article" date="2019" name="Int. J. Syst. Evol. Microbiol.">
        <title>The Global Catalogue of Microorganisms (GCM) 10K type strain sequencing project: providing services to taxonomists for standard genome sequencing and annotation.</title>
        <authorList>
            <consortium name="The Broad Institute Genomics Platform"/>
            <consortium name="The Broad Institute Genome Sequencing Center for Infectious Disease"/>
            <person name="Wu L."/>
            <person name="Ma J."/>
        </authorList>
    </citation>
    <scope>NUCLEOTIDE SEQUENCE [LARGE SCALE GENOMIC DNA]</scope>
    <source>
        <strain evidence="2">NBRC 102122</strain>
    </source>
</reference>
<keyword evidence="2" id="KW-1185">Reference proteome</keyword>
<comment type="caution">
    <text evidence="1">The sequence shown here is derived from an EMBL/GenBank/DDBJ whole genome shotgun (WGS) entry which is preliminary data.</text>
</comment>
<name>A0ABQ5ZLM4_9HYPH</name>
<evidence type="ECO:0000313" key="2">
    <source>
        <dbReference type="Proteomes" id="UP001156702"/>
    </source>
</evidence>
<protein>
    <submittedName>
        <fullName evidence="1">Uncharacterized protein</fullName>
    </submittedName>
</protein>
<evidence type="ECO:0000313" key="1">
    <source>
        <dbReference type="EMBL" id="GLR52712.1"/>
    </source>
</evidence>
<accession>A0ABQ5ZLM4</accession>
<sequence length="109" mass="12308">MSGMPRGPCRLRAPCLARANDAWDRERIRRDREPVHNAGGNRGIGAAVQIPAFKSIRPSPRRGDLQDGAARRAPLVPFHALPHPLRREASRHEFWLRFSAFTHAKTQTI</sequence>